<dbReference type="Proteomes" id="UP001165044">
    <property type="component" value="Unassembled WGS sequence"/>
</dbReference>
<name>A0ABQ5Q157_9BACT</name>
<evidence type="ECO:0000313" key="4">
    <source>
        <dbReference type="Proteomes" id="UP001165044"/>
    </source>
</evidence>
<dbReference type="InterPro" id="IPR013784">
    <property type="entry name" value="Carb-bd-like_fold"/>
</dbReference>
<dbReference type="SUPFAM" id="SSF49452">
    <property type="entry name" value="Starch-binding domain-like"/>
    <property type="match status" value="1"/>
</dbReference>
<comment type="caution">
    <text evidence="3">The sequence shown here is derived from an EMBL/GenBank/DDBJ whole genome shotgun (WGS) entry which is preliminary data.</text>
</comment>
<dbReference type="PROSITE" id="PS51257">
    <property type="entry name" value="PROKAR_LIPOPROTEIN"/>
    <property type="match status" value="1"/>
</dbReference>
<evidence type="ECO:0000313" key="3">
    <source>
        <dbReference type="EMBL" id="GLH68130.1"/>
    </source>
</evidence>
<reference evidence="3" key="1">
    <citation type="journal article" date="2023" name="Antonie Van Leeuwenhoek">
        <title>Mesoterricola silvestris gen. nov., sp. nov., Mesoterricola sediminis sp. nov., Geothrix oryzae sp. nov., Geothrix edaphica sp. nov., Geothrix rubra sp. nov., and Geothrix limicola sp. nov., six novel members of Acidobacteriota isolated from soils.</title>
        <authorList>
            <person name="Itoh H."/>
            <person name="Sugisawa Y."/>
            <person name="Mise K."/>
            <person name="Xu Z."/>
            <person name="Kuniyasu M."/>
            <person name="Ushijima N."/>
            <person name="Kawano K."/>
            <person name="Kobayashi E."/>
            <person name="Shiratori Y."/>
            <person name="Masuda Y."/>
            <person name="Senoo K."/>
        </authorList>
    </citation>
    <scope>NUCLEOTIDE SEQUENCE</scope>
    <source>
        <strain evidence="3">Red802</strain>
    </source>
</reference>
<protein>
    <recommendedName>
        <fullName evidence="2">DUF4382 domain-containing protein</fullName>
    </recommendedName>
</protein>
<accession>A0ABQ5Q157</accession>
<dbReference type="Pfam" id="PF14321">
    <property type="entry name" value="DUF4382"/>
    <property type="match status" value="1"/>
</dbReference>
<organism evidence="3 4">
    <name type="scientific">Geothrix edaphica</name>
    <dbReference type="NCBI Taxonomy" id="2927976"/>
    <lineage>
        <taxon>Bacteria</taxon>
        <taxon>Pseudomonadati</taxon>
        <taxon>Acidobacteriota</taxon>
        <taxon>Holophagae</taxon>
        <taxon>Holophagales</taxon>
        <taxon>Holophagaceae</taxon>
        <taxon>Geothrix</taxon>
    </lineage>
</organism>
<gene>
    <name evidence="3" type="ORF">GETHED_24940</name>
</gene>
<dbReference type="InterPro" id="IPR025491">
    <property type="entry name" value="DUF4382"/>
</dbReference>
<evidence type="ECO:0000259" key="2">
    <source>
        <dbReference type="Pfam" id="PF14321"/>
    </source>
</evidence>
<feature type="signal peptide" evidence="1">
    <location>
        <begin position="1"/>
        <end position="17"/>
    </location>
</feature>
<dbReference type="RefSeq" id="WP_285609837.1">
    <property type="nucleotide sequence ID" value="NZ_BSDC01000003.1"/>
</dbReference>
<sequence length="393" mass="39631">MRLFTPITSVLATLAAAALLFTGCGGRDHGSTSADGSANGSVSVTLVDGPTTAYKAINLNVQSVQIHQSGTSDDSGWITVASPNKTIDLLTLQGGVVEALASNHTIGVGTYQMLRLVLGSGNTLILADGTSVPLTVPSGMQSGIKIPLTFTVQAGTTADVWIDFDGAHSIHVVETGSASYILRPVVHGFMQVATGSVSGTLTGPAGLPLAGAEVMAQSIDAAGEVTLLRTAITSATGTYTLNLLPINQTFYVVSQPVVGTAVYSAQASGAIILSTSQATATANLSFTLALGVGGVGGTLSPIAATTQSDTVYLLQPLPTGLSGTANLMVASANTAVGTASETYAFLTIPVGSYQVQALRSTLNTDGTTTLTRSVHSATFAVTSGATTTQNLSF</sequence>
<keyword evidence="4" id="KW-1185">Reference proteome</keyword>
<proteinExistence type="predicted"/>
<feature type="chain" id="PRO_5046299319" description="DUF4382 domain-containing protein" evidence="1">
    <location>
        <begin position="18"/>
        <end position="393"/>
    </location>
</feature>
<evidence type="ECO:0000256" key="1">
    <source>
        <dbReference type="SAM" id="SignalP"/>
    </source>
</evidence>
<feature type="domain" description="DUF4382" evidence="2">
    <location>
        <begin position="39"/>
        <end position="184"/>
    </location>
</feature>
<dbReference type="EMBL" id="BSDC01000003">
    <property type="protein sequence ID" value="GLH68130.1"/>
    <property type="molecule type" value="Genomic_DNA"/>
</dbReference>
<keyword evidence="1" id="KW-0732">Signal</keyword>